<dbReference type="Gene3D" id="3.40.109.10">
    <property type="entry name" value="NADH Oxidase"/>
    <property type="match status" value="1"/>
</dbReference>
<dbReference type="EMBL" id="LT630003">
    <property type="protein sequence ID" value="SET65291.1"/>
    <property type="molecule type" value="Genomic_DNA"/>
</dbReference>
<organism evidence="2 3">
    <name type="scientific">Lacrimispora sphenoides JCM 1415</name>
    <dbReference type="NCBI Taxonomy" id="1297793"/>
    <lineage>
        <taxon>Bacteria</taxon>
        <taxon>Bacillati</taxon>
        <taxon>Bacillota</taxon>
        <taxon>Clostridia</taxon>
        <taxon>Lachnospirales</taxon>
        <taxon>Lachnospiraceae</taxon>
        <taxon>Lacrimispora</taxon>
    </lineage>
</organism>
<dbReference type="InterPro" id="IPR050627">
    <property type="entry name" value="Nitroreductase/BluB"/>
</dbReference>
<dbReference type="Proteomes" id="UP000198970">
    <property type="component" value="Chromosome I"/>
</dbReference>
<evidence type="ECO:0000313" key="3">
    <source>
        <dbReference type="Proteomes" id="UP000198970"/>
    </source>
</evidence>
<dbReference type="RefSeq" id="WP_100041671.1">
    <property type="nucleotide sequence ID" value="NZ_LT630003.1"/>
</dbReference>
<dbReference type="Pfam" id="PF00881">
    <property type="entry name" value="Nitroreductase"/>
    <property type="match status" value="1"/>
</dbReference>
<proteinExistence type="predicted"/>
<accession>A0ABY1C4N0</accession>
<sequence>MIKSISNRRSIRKFKETAIPKEMVEEILNAGRLAPSSKNRQPWKFTVVSGRSKNEMLLLMKQGLLREREGVSLLPNSKQHLAAAEYTLEIMKQAPITVFVTNPLGIELSDSLNEEDRIYEICNAQSIGAAMENMTLTATELGLGSLWICDIYFAYEELSRWLGTEGTLVAAMSFGHPDECPRPRPRKRMEDIAEWRM</sequence>
<keyword evidence="3" id="KW-1185">Reference proteome</keyword>
<evidence type="ECO:0000259" key="1">
    <source>
        <dbReference type="Pfam" id="PF00881"/>
    </source>
</evidence>
<feature type="domain" description="Nitroreductase" evidence="1">
    <location>
        <begin position="5"/>
        <end position="176"/>
    </location>
</feature>
<dbReference type="InterPro" id="IPR000415">
    <property type="entry name" value="Nitroreductase-like"/>
</dbReference>
<reference evidence="2 3" key="1">
    <citation type="submission" date="2016-10" db="EMBL/GenBank/DDBJ databases">
        <authorList>
            <person name="Varghese N."/>
            <person name="Submissions S."/>
        </authorList>
    </citation>
    <scope>NUCLEOTIDE SEQUENCE [LARGE SCALE GENOMIC DNA]</scope>
    <source>
        <strain evidence="2 3">ATCC 19403</strain>
    </source>
</reference>
<evidence type="ECO:0000313" key="2">
    <source>
        <dbReference type="EMBL" id="SET65291.1"/>
    </source>
</evidence>
<gene>
    <name evidence="2" type="ORF">SAMN02745906_0904</name>
</gene>
<dbReference type="SUPFAM" id="SSF55469">
    <property type="entry name" value="FMN-dependent nitroreductase-like"/>
    <property type="match status" value="1"/>
</dbReference>
<dbReference type="InterPro" id="IPR029479">
    <property type="entry name" value="Nitroreductase"/>
</dbReference>
<protein>
    <submittedName>
        <fullName evidence="2">Nitroreductase</fullName>
    </submittedName>
</protein>
<dbReference type="PANTHER" id="PTHR23026">
    <property type="entry name" value="NADPH NITROREDUCTASE"/>
    <property type="match status" value="1"/>
</dbReference>
<dbReference type="PANTHER" id="PTHR23026:SF123">
    <property type="entry name" value="NAD(P)H NITROREDUCTASE RV3131-RELATED"/>
    <property type="match status" value="1"/>
</dbReference>
<name>A0ABY1C4N0_9FIRM</name>